<dbReference type="EMBL" id="LN853894">
    <property type="protein sequence ID" value="CRY96917.1"/>
    <property type="molecule type" value="Genomic_DNA"/>
</dbReference>
<feature type="domain" description="Plasmid replication protein RepL" evidence="1">
    <location>
        <begin position="15"/>
        <end position="155"/>
    </location>
</feature>
<protein>
    <recommendedName>
        <fullName evidence="1">Plasmid replication protein RepL domain-containing protein</fullName>
    </recommendedName>
</protein>
<evidence type="ECO:0000313" key="2">
    <source>
        <dbReference type="EMBL" id="CRY96917.1"/>
    </source>
</evidence>
<evidence type="ECO:0000259" key="1">
    <source>
        <dbReference type="Pfam" id="PF05732"/>
    </source>
</evidence>
<dbReference type="InterPro" id="IPR008813">
    <property type="entry name" value="Plasmid_replication_RepL"/>
</dbReference>
<accession>A0A0H5QMC0</accession>
<dbReference type="GO" id="GO:0006260">
    <property type="term" value="P:DNA replication"/>
    <property type="evidence" value="ECO:0007669"/>
    <property type="project" value="InterPro"/>
</dbReference>
<geneLocation type="plasmid" evidence="2">
    <name>pRGFK1328</name>
</geneLocation>
<organism evidence="2">
    <name type="scientific">uncultured prokaryote</name>
    <dbReference type="NCBI Taxonomy" id="198431"/>
    <lineage>
        <taxon>unclassified sequences</taxon>
        <taxon>environmental samples</taxon>
    </lineage>
</organism>
<reference evidence="2" key="2">
    <citation type="submission" date="2015-07" db="EMBL/GenBank/DDBJ databases">
        <title>Plasmids, circular viruses and viroids from rat gut.</title>
        <authorList>
            <person name="Jorgensen T.J."/>
            <person name="Hansen M.A."/>
            <person name="Xu Z."/>
            <person name="Tabak M.A."/>
            <person name="Sorensen S.J."/>
            <person name="Hansen L.H."/>
        </authorList>
    </citation>
    <scope>NUCLEOTIDE SEQUENCE</scope>
    <source>
        <plasmid evidence="2">pRGFK1328</plasmid>
    </source>
</reference>
<name>A0A0H5QMC0_9ZZZZ</name>
<proteinExistence type="predicted"/>
<sequence length="159" mass="18342">MSNFDNLEYNSYSQTLIGTKHKILLDCETGERLEVNQITKRTLGQKQFWKVYLMDFLQVLGVLDSKQVDVLIFILENTKSSDNTFIGTYRKISAGSNVALETVRKVMNKLRQQKDCSGSPFIKKIQNGVYQVSPMIMMKGSEHKKSILLNYYQDENKND</sequence>
<dbReference type="Pfam" id="PF05732">
    <property type="entry name" value="RepL"/>
    <property type="match status" value="1"/>
</dbReference>
<dbReference type="AlphaFoldDB" id="A0A0H5QMC0"/>
<reference evidence="2" key="1">
    <citation type="submission" date="2015-06" db="EMBL/GenBank/DDBJ databases">
        <authorList>
            <person name="Joergensen T."/>
        </authorList>
    </citation>
    <scope>NUCLEOTIDE SEQUENCE</scope>
    <source>
        <plasmid evidence="2">pRGFK1328</plasmid>
    </source>
</reference>
<dbReference type="GO" id="GO:0006276">
    <property type="term" value="P:plasmid maintenance"/>
    <property type="evidence" value="ECO:0007669"/>
    <property type="project" value="InterPro"/>
</dbReference>
<keyword evidence="2" id="KW-0614">Plasmid</keyword>